<protein>
    <recommendedName>
        <fullName evidence="7">Phosphatidylglycerol--prolipoprotein diacylglyceryl transferase</fullName>
        <ecNumber evidence="7">2.5.1.145</ecNumber>
    </recommendedName>
</protein>
<keyword evidence="3 7" id="KW-0808">Transferase</keyword>
<name>A0A6L8MGK0_9BURK</name>
<feature type="transmembrane region" description="Helical" evidence="7">
    <location>
        <begin position="99"/>
        <end position="116"/>
    </location>
</feature>
<feature type="transmembrane region" description="Helical" evidence="7">
    <location>
        <begin position="252"/>
        <end position="271"/>
    </location>
</feature>
<feature type="transmembrane region" description="Helical" evidence="7">
    <location>
        <begin position="190"/>
        <end position="208"/>
    </location>
</feature>
<dbReference type="EMBL" id="WWCP01000008">
    <property type="protein sequence ID" value="MYM82147.1"/>
    <property type="molecule type" value="Genomic_DNA"/>
</dbReference>
<keyword evidence="8" id="KW-0449">Lipoprotein</keyword>
<evidence type="ECO:0000256" key="4">
    <source>
        <dbReference type="ARBA" id="ARBA00022692"/>
    </source>
</evidence>
<evidence type="ECO:0000313" key="9">
    <source>
        <dbReference type="Proteomes" id="UP000474565"/>
    </source>
</evidence>
<dbReference type="GO" id="GO:0005886">
    <property type="term" value="C:plasma membrane"/>
    <property type="evidence" value="ECO:0007669"/>
    <property type="project" value="UniProtKB-SubCell"/>
</dbReference>
<comment type="catalytic activity">
    <reaction evidence="7">
        <text>L-cysteinyl-[prolipoprotein] + a 1,2-diacyl-sn-glycero-3-phospho-(1'-sn-glycerol) = an S-1,2-diacyl-sn-glyceryl-L-cysteinyl-[prolipoprotein] + sn-glycerol 1-phosphate + H(+)</text>
        <dbReference type="Rhea" id="RHEA:56712"/>
        <dbReference type="Rhea" id="RHEA-COMP:14679"/>
        <dbReference type="Rhea" id="RHEA-COMP:14680"/>
        <dbReference type="ChEBI" id="CHEBI:15378"/>
        <dbReference type="ChEBI" id="CHEBI:29950"/>
        <dbReference type="ChEBI" id="CHEBI:57685"/>
        <dbReference type="ChEBI" id="CHEBI:64716"/>
        <dbReference type="ChEBI" id="CHEBI:140658"/>
        <dbReference type="EC" id="2.5.1.145"/>
    </reaction>
</comment>
<keyword evidence="6 7" id="KW-0472">Membrane</keyword>
<dbReference type="Pfam" id="PF01790">
    <property type="entry name" value="LGT"/>
    <property type="match status" value="1"/>
</dbReference>
<comment type="pathway">
    <text evidence="7">Protein modification; lipoprotein biosynthesis (diacylglyceryl transfer).</text>
</comment>
<dbReference type="EC" id="2.5.1.145" evidence="7"/>
<accession>A0A6L8MGK0</accession>
<gene>
    <name evidence="7" type="primary">lgt</name>
    <name evidence="8" type="ORF">GTP44_09310</name>
</gene>
<evidence type="ECO:0000256" key="7">
    <source>
        <dbReference type="HAMAP-Rule" id="MF_01147"/>
    </source>
</evidence>
<sequence>MLIHPMPDPIALQLGPVAIHWYGLMYVLAFALFIALGRVRIKQPHIAAQRWKKEDLDDMLFYGMMGVIIGGRLGEVLFYEPVKYFSDPIEIFKVWHGGMSFHGGFIGVLVAMSLWARKAGRNILDVYDFIAPLVPLGYAAGRMGNFINAELPGRVVGDQSLPWAMLWPDIRYPLHPDPVFLQGLRHPSPIYQMLIDGLLVFVLLWIFSRKERPRLAVGAFYTLLYGCARFFTEWFRTPDWETTVLGLPITSGQVLSLPMIVAAIAMLVWAYKVKQRGRAPIIPSKA</sequence>
<proteinExistence type="inferred from homology"/>
<dbReference type="InterPro" id="IPR001640">
    <property type="entry name" value="Lgt"/>
</dbReference>
<feature type="transmembrane region" description="Helical" evidence="7">
    <location>
        <begin position="123"/>
        <end position="141"/>
    </location>
</feature>
<evidence type="ECO:0000256" key="1">
    <source>
        <dbReference type="ARBA" id="ARBA00007150"/>
    </source>
</evidence>
<feature type="transmembrane region" description="Helical" evidence="7">
    <location>
        <begin position="215"/>
        <end position="232"/>
    </location>
</feature>
<dbReference type="RefSeq" id="WP_161019213.1">
    <property type="nucleotide sequence ID" value="NZ_WWCP01000008.1"/>
</dbReference>
<keyword evidence="2 7" id="KW-1003">Cell membrane</keyword>
<dbReference type="AlphaFoldDB" id="A0A6L8MGK0"/>
<dbReference type="PROSITE" id="PS01311">
    <property type="entry name" value="LGT"/>
    <property type="match status" value="1"/>
</dbReference>
<keyword evidence="5 7" id="KW-1133">Transmembrane helix</keyword>
<evidence type="ECO:0000256" key="6">
    <source>
        <dbReference type="ARBA" id="ARBA00023136"/>
    </source>
</evidence>
<keyword evidence="4 7" id="KW-0812">Transmembrane</keyword>
<evidence type="ECO:0000313" key="8">
    <source>
        <dbReference type="EMBL" id="MYM82147.1"/>
    </source>
</evidence>
<evidence type="ECO:0000256" key="5">
    <source>
        <dbReference type="ARBA" id="ARBA00022989"/>
    </source>
</evidence>
<feature type="binding site" evidence="7">
    <location>
        <position position="142"/>
    </location>
    <ligand>
        <name>a 1,2-diacyl-sn-glycero-3-phospho-(1'-sn-glycerol)</name>
        <dbReference type="ChEBI" id="CHEBI:64716"/>
    </ligand>
</feature>
<comment type="subcellular location">
    <subcellularLocation>
        <location evidence="7">Cell membrane</location>
        <topology evidence="7">Multi-pass membrane protein</topology>
    </subcellularLocation>
</comment>
<dbReference type="NCBIfam" id="TIGR00544">
    <property type="entry name" value="lgt"/>
    <property type="match status" value="1"/>
</dbReference>
<comment type="caution">
    <text evidence="8">The sequence shown here is derived from an EMBL/GenBank/DDBJ whole genome shotgun (WGS) entry which is preliminary data.</text>
</comment>
<dbReference type="GO" id="GO:0008961">
    <property type="term" value="F:phosphatidylglycerol-prolipoprotein diacylglyceryl transferase activity"/>
    <property type="evidence" value="ECO:0007669"/>
    <property type="project" value="UniProtKB-UniRule"/>
</dbReference>
<dbReference type="PANTHER" id="PTHR30589:SF0">
    <property type="entry name" value="PHOSPHATIDYLGLYCEROL--PROLIPOPROTEIN DIACYLGLYCERYL TRANSFERASE"/>
    <property type="match status" value="1"/>
</dbReference>
<comment type="similarity">
    <text evidence="1 7">Belongs to the Lgt family.</text>
</comment>
<reference evidence="8 9" key="1">
    <citation type="submission" date="2019-12" db="EMBL/GenBank/DDBJ databases">
        <title>Novel species isolated from a subtropical stream in China.</title>
        <authorList>
            <person name="Lu H."/>
        </authorList>
    </citation>
    <scope>NUCLEOTIDE SEQUENCE [LARGE SCALE GENOMIC DNA]</scope>
    <source>
        <strain evidence="8 9">FT50W</strain>
    </source>
</reference>
<feature type="transmembrane region" description="Helical" evidence="7">
    <location>
        <begin position="60"/>
        <end position="79"/>
    </location>
</feature>
<evidence type="ECO:0000256" key="3">
    <source>
        <dbReference type="ARBA" id="ARBA00022679"/>
    </source>
</evidence>
<dbReference type="PANTHER" id="PTHR30589">
    <property type="entry name" value="PROLIPOPROTEIN DIACYLGLYCERYL TRANSFERASE"/>
    <property type="match status" value="1"/>
</dbReference>
<organism evidence="8 9">
    <name type="scientific">Duganella lactea</name>
    <dbReference type="NCBI Taxonomy" id="2692173"/>
    <lineage>
        <taxon>Bacteria</taxon>
        <taxon>Pseudomonadati</taxon>
        <taxon>Pseudomonadota</taxon>
        <taxon>Betaproteobacteria</taxon>
        <taxon>Burkholderiales</taxon>
        <taxon>Oxalobacteraceae</taxon>
        <taxon>Telluria group</taxon>
        <taxon>Duganella</taxon>
    </lineage>
</organism>
<dbReference type="Proteomes" id="UP000474565">
    <property type="component" value="Unassembled WGS sequence"/>
</dbReference>
<dbReference type="UniPathway" id="UPA00664"/>
<feature type="transmembrane region" description="Helical" evidence="7">
    <location>
        <begin position="20"/>
        <end position="39"/>
    </location>
</feature>
<dbReference type="GO" id="GO:0042158">
    <property type="term" value="P:lipoprotein biosynthetic process"/>
    <property type="evidence" value="ECO:0007669"/>
    <property type="project" value="UniProtKB-UniRule"/>
</dbReference>
<evidence type="ECO:0000256" key="2">
    <source>
        <dbReference type="ARBA" id="ARBA00022475"/>
    </source>
</evidence>
<comment type="function">
    <text evidence="7">Catalyzes the transfer of the diacylglyceryl group from phosphatidylglycerol to the sulfhydryl group of the N-terminal cysteine of a prolipoprotein, the first step in the formation of mature lipoproteins.</text>
</comment>
<dbReference type="HAMAP" id="MF_01147">
    <property type="entry name" value="Lgt"/>
    <property type="match status" value="1"/>
</dbReference>